<comment type="caution">
    <text evidence="2">The sequence shown here is derived from an EMBL/GenBank/DDBJ whole genome shotgun (WGS) entry which is preliminary data.</text>
</comment>
<proteinExistence type="predicted"/>
<gene>
    <name evidence="2" type="primary">Acey_s0138.g2070</name>
    <name evidence="2" type="ORF">Y032_0138g2070</name>
</gene>
<name>A0A016T4N9_9BILA</name>
<reference evidence="3" key="1">
    <citation type="journal article" date="2015" name="Nat. Genet.">
        <title>The genome and transcriptome of the zoonotic hookworm Ancylostoma ceylanicum identify infection-specific gene families.</title>
        <authorList>
            <person name="Schwarz E.M."/>
            <person name="Hu Y."/>
            <person name="Antoshechkin I."/>
            <person name="Miller M.M."/>
            <person name="Sternberg P.W."/>
            <person name="Aroian R.V."/>
        </authorList>
    </citation>
    <scope>NUCLEOTIDE SEQUENCE</scope>
    <source>
        <strain evidence="3">HY135</strain>
    </source>
</reference>
<evidence type="ECO:0000256" key="1">
    <source>
        <dbReference type="SAM" id="MobiDB-lite"/>
    </source>
</evidence>
<feature type="region of interest" description="Disordered" evidence="1">
    <location>
        <begin position="1"/>
        <end position="21"/>
    </location>
</feature>
<dbReference type="EMBL" id="JARK01001474">
    <property type="protein sequence ID" value="EYB97710.1"/>
    <property type="molecule type" value="Genomic_DNA"/>
</dbReference>
<dbReference type="Proteomes" id="UP000024635">
    <property type="component" value="Unassembled WGS sequence"/>
</dbReference>
<accession>A0A016T4N9</accession>
<evidence type="ECO:0000313" key="2">
    <source>
        <dbReference type="EMBL" id="EYB97710.1"/>
    </source>
</evidence>
<protein>
    <submittedName>
        <fullName evidence="2">Uncharacterized protein</fullName>
    </submittedName>
</protein>
<sequence length="94" mass="10991">MCGEKEQMSRKTSQRARKRQAIDQKRDYKFQQMCLDVAGSVLLISIQLILDPINQFTCTMRKLEFSLAFLPIKKAYNEEIMRTCVGFAVYNLTF</sequence>
<keyword evidence="3" id="KW-1185">Reference proteome</keyword>
<evidence type="ECO:0000313" key="3">
    <source>
        <dbReference type="Proteomes" id="UP000024635"/>
    </source>
</evidence>
<organism evidence="2 3">
    <name type="scientific">Ancylostoma ceylanicum</name>
    <dbReference type="NCBI Taxonomy" id="53326"/>
    <lineage>
        <taxon>Eukaryota</taxon>
        <taxon>Metazoa</taxon>
        <taxon>Ecdysozoa</taxon>
        <taxon>Nematoda</taxon>
        <taxon>Chromadorea</taxon>
        <taxon>Rhabditida</taxon>
        <taxon>Rhabditina</taxon>
        <taxon>Rhabditomorpha</taxon>
        <taxon>Strongyloidea</taxon>
        <taxon>Ancylostomatidae</taxon>
        <taxon>Ancylostomatinae</taxon>
        <taxon>Ancylostoma</taxon>
    </lineage>
</organism>
<dbReference type="AlphaFoldDB" id="A0A016T4N9"/>